<dbReference type="PANTHER" id="PTHR43793:SF2">
    <property type="entry name" value="BIFUNCTIONAL PROTEIN HLDE"/>
    <property type="match status" value="1"/>
</dbReference>
<comment type="caution">
    <text evidence="4">The sequence shown here is derived from an EMBL/GenBank/DDBJ whole genome shotgun (WGS) entry which is preliminary data.</text>
</comment>
<feature type="domain" description="Cytidyltransferase-like" evidence="3">
    <location>
        <begin position="33"/>
        <end position="160"/>
    </location>
</feature>
<accession>A0ABS9BGV7</accession>
<dbReference type="Gene3D" id="3.40.50.620">
    <property type="entry name" value="HUPs"/>
    <property type="match status" value="1"/>
</dbReference>
<organism evidence="4 5">
    <name type="scientific">Flavihumibacter fluminis</name>
    <dbReference type="NCBI Taxonomy" id="2909236"/>
    <lineage>
        <taxon>Bacteria</taxon>
        <taxon>Pseudomonadati</taxon>
        <taxon>Bacteroidota</taxon>
        <taxon>Chitinophagia</taxon>
        <taxon>Chitinophagales</taxon>
        <taxon>Chitinophagaceae</taxon>
        <taxon>Flavihumibacter</taxon>
    </lineage>
</organism>
<keyword evidence="2 4" id="KW-0548">Nucleotidyltransferase</keyword>
<evidence type="ECO:0000256" key="1">
    <source>
        <dbReference type="ARBA" id="ARBA00022679"/>
    </source>
</evidence>
<dbReference type="SUPFAM" id="SSF52374">
    <property type="entry name" value="Nucleotidylyl transferase"/>
    <property type="match status" value="1"/>
</dbReference>
<dbReference type="InterPro" id="IPR050385">
    <property type="entry name" value="Archaeal_FAD_synthase"/>
</dbReference>
<keyword evidence="5" id="KW-1185">Reference proteome</keyword>
<reference evidence="4 5" key="1">
    <citation type="submission" date="2022-01" db="EMBL/GenBank/DDBJ databases">
        <title>Flavihumibacter sp. nov., isolated from sediment of a river.</title>
        <authorList>
            <person name="Liu H."/>
        </authorList>
    </citation>
    <scope>NUCLEOTIDE SEQUENCE [LARGE SCALE GENOMIC DNA]</scope>
    <source>
        <strain evidence="4 5">RY-1</strain>
    </source>
</reference>
<evidence type="ECO:0000259" key="3">
    <source>
        <dbReference type="Pfam" id="PF01467"/>
    </source>
</evidence>
<protein>
    <submittedName>
        <fullName evidence="4">Adenylyltransferase/cytidyltransferase family protein</fullName>
    </submittedName>
</protein>
<keyword evidence="1" id="KW-0808">Transferase</keyword>
<dbReference type="Pfam" id="PF01467">
    <property type="entry name" value="CTP_transf_like"/>
    <property type="match status" value="1"/>
</dbReference>
<dbReference type="GO" id="GO:0016779">
    <property type="term" value="F:nucleotidyltransferase activity"/>
    <property type="evidence" value="ECO:0007669"/>
    <property type="project" value="UniProtKB-KW"/>
</dbReference>
<dbReference type="NCBIfam" id="TIGR00125">
    <property type="entry name" value="cyt_tran_rel"/>
    <property type="match status" value="1"/>
</dbReference>
<proteinExistence type="predicted"/>
<gene>
    <name evidence="4" type="ORF">L0U88_09855</name>
</gene>
<dbReference type="PANTHER" id="PTHR43793">
    <property type="entry name" value="FAD SYNTHASE"/>
    <property type="match status" value="1"/>
</dbReference>
<name>A0ABS9BGV7_9BACT</name>
<dbReference type="RefSeq" id="WP_234865880.1">
    <property type="nucleotide sequence ID" value="NZ_JAKEVY010000002.1"/>
</dbReference>
<dbReference type="EMBL" id="JAKEVY010000002">
    <property type="protein sequence ID" value="MCF1714929.1"/>
    <property type="molecule type" value="Genomic_DNA"/>
</dbReference>
<evidence type="ECO:0000313" key="4">
    <source>
        <dbReference type="EMBL" id="MCF1714929.1"/>
    </source>
</evidence>
<dbReference type="Proteomes" id="UP001200145">
    <property type="component" value="Unassembled WGS sequence"/>
</dbReference>
<dbReference type="InterPro" id="IPR004821">
    <property type="entry name" value="Cyt_trans-like"/>
</dbReference>
<evidence type="ECO:0000313" key="5">
    <source>
        <dbReference type="Proteomes" id="UP001200145"/>
    </source>
</evidence>
<evidence type="ECO:0000256" key="2">
    <source>
        <dbReference type="ARBA" id="ARBA00022695"/>
    </source>
</evidence>
<sequence length="164" mass="18263">MRNASIIHQKVYGRDALIRQVAVWKFLGKRIAFTNGVFDIVHHGHIYSLTQAAQEADILIVGINSDASVKRLNKGPERPINDQESRALLIASMIMVDAVVVFDEDTPYDLILSIMPDVLVKGGDYRVEQVVGHREVIENGGQVIINPIVEGYSTTSIVRRISQK</sequence>
<dbReference type="InterPro" id="IPR014729">
    <property type="entry name" value="Rossmann-like_a/b/a_fold"/>
</dbReference>